<proteinExistence type="predicted"/>
<protein>
    <recommendedName>
        <fullName evidence="1">Metallo-beta-lactamase domain-containing protein</fullName>
    </recommendedName>
</protein>
<dbReference type="STRING" id="2309.CF15_01630"/>
<dbReference type="InterPro" id="IPR037482">
    <property type="entry name" value="ST1585_MBL-fold"/>
</dbReference>
<dbReference type="Pfam" id="PF00753">
    <property type="entry name" value="Lactamase_B"/>
    <property type="match status" value="1"/>
</dbReference>
<dbReference type="InterPro" id="IPR036866">
    <property type="entry name" value="RibonucZ/Hydroxyglut_hydro"/>
</dbReference>
<dbReference type="AlphaFoldDB" id="A0A0V8RU20"/>
<evidence type="ECO:0000313" key="2">
    <source>
        <dbReference type="EMBL" id="KSW11563.1"/>
    </source>
</evidence>
<dbReference type="InterPro" id="IPR001279">
    <property type="entry name" value="Metallo-B-lactamas"/>
</dbReference>
<dbReference type="Proteomes" id="UP000053352">
    <property type="component" value="Unassembled WGS sequence"/>
</dbReference>
<dbReference type="Gene3D" id="3.60.15.10">
    <property type="entry name" value="Ribonuclease Z/Hydroxyacylglutathione hydrolase-like"/>
    <property type="match status" value="1"/>
</dbReference>
<dbReference type="PANTHER" id="PTHR42951">
    <property type="entry name" value="METALLO-BETA-LACTAMASE DOMAIN-CONTAINING"/>
    <property type="match status" value="1"/>
</dbReference>
<dbReference type="CDD" id="cd07726">
    <property type="entry name" value="ST1585-like_MBL-fold"/>
    <property type="match status" value="1"/>
</dbReference>
<dbReference type="SMART" id="SM00849">
    <property type="entry name" value="Lactamase_B"/>
    <property type="match status" value="1"/>
</dbReference>
<keyword evidence="3" id="KW-1185">Reference proteome</keyword>
<name>A0A0V8RU20_PYROC</name>
<dbReference type="InterPro" id="IPR050855">
    <property type="entry name" value="NDM-1-like"/>
</dbReference>
<dbReference type="RefSeq" id="WP_058370239.1">
    <property type="nucleotide sequence ID" value="NZ_LNTB01000001.1"/>
</dbReference>
<organism evidence="2 3">
    <name type="scientific">Pyrodictium occultum</name>
    <dbReference type="NCBI Taxonomy" id="2309"/>
    <lineage>
        <taxon>Archaea</taxon>
        <taxon>Thermoproteota</taxon>
        <taxon>Thermoprotei</taxon>
        <taxon>Desulfurococcales</taxon>
        <taxon>Pyrodictiaceae</taxon>
        <taxon>Pyrodictium</taxon>
    </lineage>
</organism>
<dbReference type="PANTHER" id="PTHR42951:SF4">
    <property type="entry name" value="ACYL-COENZYME A THIOESTERASE MBLAC2"/>
    <property type="match status" value="1"/>
</dbReference>
<evidence type="ECO:0000259" key="1">
    <source>
        <dbReference type="SMART" id="SM00849"/>
    </source>
</evidence>
<dbReference type="OrthoDB" id="197151at2157"/>
<comment type="caution">
    <text evidence="2">The sequence shown here is derived from an EMBL/GenBank/DDBJ whole genome shotgun (WGS) entry which is preliminary data.</text>
</comment>
<sequence length="317" mass="33911">MEPLETLDLGYALVQVLDATPEGFGVDYIRSYIVDAGGPAVAVIDTGPASTAEAVAEAAARAARGRRVEVIVTHVHLDHAGGAARVARLLHARGLEARIRAHPRGAPHLVDPASRLWPAARKTLGELALLYGEPEPAPAGVVAETGDGEEIALGAARLRVLHTPGHASHHQSLVLEPASGGDEEKLLFTGDSAGMYDPLDGGLAPTTPPPLRLDMYRESLRRMKALGPGRVAPTHIGVGPGEVLELHERQLDAWEQAAREALEKGLTAEETLQAIAGRDAYTRRLYERLGRSPYGRLMLILSVHGFVDYLKRLRGRG</sequence>
<feature type="domain" description="Metallo-beta-lactamase" evidence="1">
    <location>
        <begin position="28"/>
        <end position="235"/>
    </location>
</feature>
<dbReference type="EMBL" id="LNTB01000001">
    <property type="protein sequence ID" value="KSW11563.1"/>
    <property type="molecule type" value="Genomic_DNA"/>
</dbReference>
<accession>A0A0V8RU20</accession>
<dbReference type="SUPFAM" id="SSF56281">
    <property type="entry name" value="Metallo-hydrolase/oxidoreductase"/>
    <property type="match status" value="1"/>
</dbReference>
<reference evidence="2 3" key="1">
    <citation type="submission" date="2015-11" db="EMBL/GenBank/DDBJ databases">
        <title>Genome sequence of Pyrodictium occultum PL-19, a marine hyperthermophilic archaeon isolated from Volcano, Italy.</title>
        <authorList>
            <person name="Utturkar S."/>
            <person name="Huber H."/>
            <person name="Leptihn S."/>
            <person name="Brown S."/>
            <person name="Stetter K.O."/>
            <person name="Podar M."/>
        </authorList>
    </citation>
    <scope>NUCLEOTIDE SEQUENCE [LARGE SCALE GENOMIC DNA]</scope>
    <source>
        <strain evidence="2 3">PL-19</strain>
    </source>
</reference>
<gene>
    <name evidence="2" type="ORF">CF15_01630</name>
</gene>
<evidence type="ECO:0000313" key="3">
    <source>
        <dbReference type="Proteomes" id="UP000053352"/>
    </source>
</evidence>